<reference evidence="3" key="1">
    <citation type="submission" date="2023-02" db="EMBL/GenBank/DDBJ databases">
        <title>Genome of toxic invasive species Heracleum sosnowskyi carries increased number of genes despite the absence of recent whole-genome duplications.</title>
        <authorList>
            <person name="Schelkunov M."/>
            <person name="Shtratnikova V."/>
            <person name="Makarenko M."/>
            <person name="Klepikova A."/>
            <person name="Omelchenko D."/>
            <person name="Novikova G."/>
            <person name="Obukhova E."/>
            <person name="Bogdanov V."/>
            <person name="Penin A."/>
            <person name="Logacheva M."/>
        </authorList>
    </citation>
    <scope>NUCLEOTIDE SEQUENCE</scope>
    <source>
        <strain evidence="3">Hsosn_3</strain>
        <tissue evidence="3">Leaf</tissue>
    </source>
</reference>
<evidence type="ECO:0000313" key="3">
    <source>
        <dbReference type="EMBL" id="KAK1382630.1"/>
    </source>
</evidence>
<dbReference type="Proteomes" id="UP001237642">
    <property type="component" value="Unassembled WGS sequence"/>
</dbReference>
<comment type="caution">
    <text evidence="3">The sequence shown here is derived from an EMBL/GenBank/DDBJ whole genome shotgun (WGS) entry which is preliminary data.</text>
</comment>
<dbReference type="EMBL" id="JAUIZM010000005">
    <property type="protein sequence ID" value="KAK1382630.1"/>
    <property type="molecule type" value="Genomic_DNA"/>
</dbReference>
<sequence>MRTVSCTKTDEKKKLQLGFNSTSIWGFRASVCGFERSKVNEYKEGRRLLDRCDKLLNSIAEMNATESQPSPVSVLDSSYYKDDSSLSPSPVIKRHLSYPAVEACDQELKDKAREVAALKMDRQRKKQQIDDLDSIVRLKHAEADMFDLKASEARRESERIQKIVEFADGSCLQGPVFCGDGSQSGVRTIPCDSMESSSIMNFTASLNADTREALAACHGQKWNPRYLRYLSPLVYKAICIKQKEACHHSLGSLERMQLELGIFPLRALGDRGDDQWVETMMKYATASGSYLDKEASKNFVATYRSYEQVAWDVGTEVVVDSLEEKTVVHIDFAVGDIVEKVTRTPNKKVSRPVTVTFCAQLVANVQAATVEKNKKQRVIVGDGALEVKPRAARVPKLGEGGFGSVYKVIMGSYIYFVWLCQKHLTSPTQ</sequence>
<dbReference type="Pfam" id="PF16312">
    <property type="entry name" value="Oberon_cc"/>
    <property type="match status" value="1"/>
</dbReference>
<feature type="coiled-coil region" evidence="1">
    <location>
        <begin position="101"/>
        <end position="128"/>
    </location>
</feature>
<dbReference type="AlphaFoldDB" id="A0AAD8IEW7"/>
<protein>
    <recommendedName>
        <fullName evidence="2">Oberon coiled-coil region domain-containing protein</fullName>
    </recommendedName>
</protein>
<dbReference type="GO" id="GO:0010071">
    <property type="term" value="P:root meristem specification"/>
    <property type="evidence" value="ECO:0007669"/>
    <property type="project" value="TreeGrafter"/>
</dbReference>
<keyword evidence="4" id="KW-1185">Reference proteome</keyword>
<dbReference type="InterPro" id="IPR004082">
    <property type="entry name" value="OBERON"/>
</dbReference>
<feature type="domain" description="Oberon coiled-coil region" evidence="2">
    <location>
        <begin position="100"/>
        <end position="165"/>
    </location>
</feature>
<proteinExistence type="predicted"/>
<reference evidence="3" key="2">
    <citation type="submission" date="2023-05" db="EMBL/GenBank/DDBJ databases">
        <authorList>
            <person name="Schelkunov M.I."/>
        </authorList>
    </citation>
    <scope>NUCLEOTIDE SEQUENCE</scope>
    <source>
        <strain evidence="3">Hsosn_3</strain>
        <tissue evidence="3">Leaf</tissue>
    </source>
</reference>
<name>A0AAD8IEW7_9APIA</name>
<dbReference type="PANTHER" id="PTHR21736:SF37">
    <property type="entry name" value="PROTEIN OBERON 2"/>
    <property type="match status" value="1"/>
</dbReference>
<dbReference type="GO" id="GO:0010492">
    <property type="term" value="P:maintenance of shoot apical meristem identity"/>
    <property type="evidence" value="ECO:0007669"/>
    <property type="project" value="TreeGrafter"/>
</dbReference>
<dbReference type="InterPro" id="IPR032535">
    <property type="entry name" value="Oberon_CC"/>
</dbReference>
<gene>
    <name evidence="3" type="ORF">POM88_020365</name>
</gene>
<accession>A0AAD8IEW7</accession>
<evidence type="ECO:0000259" key="2">
    <source>
        <dbReference type="Pfam" id="PF16312"/>
    </source>
</evidence>
<keyword evidence="1" id="KW-0175">Coiled coil</keyword>
<evidence type="ECO:0000313" key="4">
    <source>
        <dbReference type="Proteomes" id="UP001237642"/>
    </source>
</evidence>
<evidence type="ECO:0000256" key="1">
    <source>
        <dbReference type="SAM" id="Coils"/>
    </source>
</evidence>
<dbReference type="GO" id="GO:0005634">
    <property type="term" value="C:nucleus"/>
    <property type="evidence" value="ECO:0007669"/>
    <property type="project" value="TreeGrafter"/>
</dbReference>
<dbReference type="GO" id="GO:0010468">
    <property type="term" value="P:regulation of gene expression"/>
    <property type="evidence" value="ECO:0007669"/>
    <property type="project" value="TreeGrafter"/>
</dbReference>
<dbReference type="GO" id="GO:0010078">
    <property type="term" value="P:maintenance of root meristem identity"/>
    <property type="evidence" value="ECO:0007669"/>
    <property type="project" value="TreeGrafter"/>
</dbReference>
<dbReference type="PANTHER" id="PTHR21736">
    <property type="entry name" value="VERNALIZATION-INSENSITIVE PROTEIN 3"/>
    <property type="match status" value="1"/>
</dbReference>
<organism evidence="3 4">
    <name type="scientific">Heracleum sosnowskyi</name>
    <dbReference type="NCBI Taxonomy" id="360622"/>
    <lineage>
        <taxon>Eukaryota</taxon>
        <taxon>Viridiplantae</taxon>
        <taxon>Streptophyta</taxon>
        <taxon>Embryophyta</taxon>
        <taxon>Tracheophyta</taxon>
        <taxon>Spermatophyta</taxon>
        <taxon>Magnoliopsida</taxon>
        <taxon>eudicotyledons</taxon>
        <taxon>Gunneridae</taxon>
        <taxon>Pentapetalae</taxon>
        <taxon>asterids</taxon>
        <taxon>campanulids</taxon>
        <taxon>Apiales</taxon>
        <taxon>Apiaceae</taxon>
        <taxon>Apioideae</taxon>
        <taxon>apioid superclade</taxon>
        <taxon>Tordylieae</taxon>
        <taxon>Tordyliinae</taxon>
        <taxon>Heracleum</taxon>
    </lineage>
</organism>